<proteinExistence type="inferred from homology"/>
<organism evidence="4 5">
    <name type="scientific">Scytonema millei VB511283</name>
    <dbReference type="NCBI Taxonomy" id="1245923"/>
    <lineage>
        <taxon>Bacteria</taxon>
        <taxon>Bacillati</taxon>
        <taxon>Cyanobacteriota</taxon>
        <taxon>Cyanophyceae</taxon>
        <taxon>Nostocales</taxon>
        <taxon>Scytonemataceae</taxon>
        <taxon>Scytonema</taxon>
    </lineage>
</organism>
<feature type="transmembrane region" description="Helical" evidence="2">
    <location>
        <begin position="225"/>
        <end position="243"/>
    </location>
</feature>
<keyword evidence="5" id="KW-1185">Reference proteome</keyword>
<comment type="caution">
    <text evidence="4">The sequence shown here is derived from an EMBL/GenBank/DDBJ whole genome shotgun (WGS) entry which is preliminary data.</text>
</comment>
<feature type="transmembrane region" description="Helical" evidence="2">
    <location>
        <begin position="277"/>
        <end position="297"/>
    </location>
</feature>
<evidence type="ECO:0000256" key="2">
    <source>
        <dbReference type="SAM" id="Phobius"/>
    </source>
</evidence>
<feature type="domain" description="EamA" evidence="3">
    <location>
        <begin position="7"/>
        <end position="141"/>
    </location>
</feature>
<feature type="transmembrane region" description="Helical" evidence="2">
    <location>
        <begin position="249"/>
        <end position="270"/>
    </location>
</feature>
<name>A0A9X5I2G5_9CYAN</name>
<dbReference type="InterPro" id="IPR000620">
    <property type="entry name" value="EamA_dom"/>
</dbReference>
<dbReference type="AlphaFoldDB" id="A0A9X5I2G5"/>
<dbReference type="GO" id="GO:0016020">
    <property type="term" value="C:membrane"/>
    <property type="evidence" value="ECO:0007669"/>
    <property type="project" value="InterPro"/>
</dbReference>
<sequence>MLQADFSGELAALTAACLWAISSVIYGSIGQRIPPLELNILKGTIAIALLVCTLLLQNAIFATVTPSTFGLLLLSGVLGIGIGDTAFFFALNYLGARRALLMETLSPPLAAILALVFLQEQLRFSDWCGILLTILGVAWVITEQAPNLSESSTHILHGVGFGILAAIALASGAVISRIVLTTSDISPLWAALLRLCGGVLVLLPWRWRRQHQRHFEFKSLNAKTVVAICIAAFAGTYLGIWLQQVAVKFAVVGIALTLSNTSPLFVIPIAVCLGERISFRAILGVFVALSGIAVLLLPR</sequence>
<comment type="similarity">
    <text evidence="1">Belongs to the EamA transporter family.</text>
</comment>
<feature type="transmembrane region" description="Helical" evidence="2">
    <location>
        <begin position="6"/>
        <end position="28"/>
    </location>
</feature>
<protein>
    <submittedName>
        <fullName evidence="4">DMT family transporter</fullName>
    </submittedName>
</protein>
<reference evidence="4 5" key="1">
    <citation type="journal article" date="2015" name="Genome Announc.">
        <title>Draft Genome Sequence of the Terrestrial Cyanobacterium Scytonema millei VB511283, Isolated from Eastern India.</title>
        <authorList>
            <person name="Sen D."/>
            <person name="Chandrababunaidu M.M."/>
            <person name="Singh D."/>
            <person name="Sanghi N."/>
            <person name="Ghorai A."/>
            <person name="Mishra G.P."/>
            <person name="Madduluri M."/>
            <person name="Adhikary S.P."/>
            <person name="Tripathy S."/>
        </authorList>
    </citation>
    <scope>NUCLEOTIDE SEQUENCE [LARGE SCALE GENOMIC DNA]</scope>
    <source>
        <strain evidence="4 5">VB511283</strain>
    </source>
</reference>
<dbReference type="InterPro" id="IPR037185">
    <property type="entry name" value="EmrE-like"/>
</dbReference>
<feature type="transmembrane region" description="Helical" evidence="2">
    <location>
        <begin position="124"/>
        <end position="142"/>
    </location>
</feature>
<dbReference type="PANTHER" id="PTHR22911:SF137">
    <property type="entry name" value="SOLUTE CARRIER FAMILY 35 MEMBER G2-RELATED"/>
    <property type="match status" value="1"/>
</dbReference>
<feature type="transmembrane region" description="Helical" evidence="2">
    <location>
        <begin position="40"/>
        <end position="63"/>
    </location>
</feature>
<dbReference type="SUPFAM" id="SSF103481">
    <property type="entry name" value="Multidrug resistance efflux transporter EmrE"/>
    <property type="match status" value="2"/>
</dbReference>
<evidence type="ECO:0000259" key="3">
    <source>
        <dbReference type="Pfam" id="PF00892"/>
    </source>
</evidence>
<dbReference type="PANTHER" id="PTHR22911">
    <property type="entry name" value="ACYL-MALONYL CONDENSING ENZYME-RELATED"/>
    <property type="match status" value="1"/>
</dbReference>
<dbReference type="Proteomes" id="UP000031532">
    <property type="component" value="Unassembled WGS sequence"/>
</dbReference>
<dbReference type="OrthoDB" id="6235706at2"/>
<feature type="transmembrane region" description="Helical" evidence="2">
    <location>
        <begin position="69"/>
        <end position="93"/>
    </location>
</feature>
<dbReference type="EMBL" id="JTJC03000001">
    <property type="protein sequence ID" value="NHC33150.1"/>
    <property type="molecule type" value="Genomic_DNA"/>
</dbReference>
<gene>
    <name evidence="4" type="ORF">QH73_0000470</name>
</gene>
<evidence type="ECO:0000256" key="1">
    <source>
        <dbReference type="ARBA" id="ARBA00007362"/>
    </source>
</evidence>
<feature type="transmembrane region" description="Helical" evidence="2">
    <location>
        <begin position="100"/>
        <end position="118"/>
    </location>
</feature>
<evidence type="ECO:0000313" key="5">
    <source>
        <dbReference type="Proteomes" id="UP000031532"/>
    </source>
</evidence>
<evidence type="ECO:0000313" key="4">
    <source>
        <dbReference type="EMBL" id="NHC33150.1"/>
    </source>
</evidence>
<dbReference type="Gene3D" id="1.10.3730.20">
    <property type="match status" value="1"/>
</dbReference>
<keyword evidence="2" id="KW-0472">Membrane</keyword>
<keyword evidence="2" id="KW-1133">Transmembrane helix</keyword>
<feature type="domain" description="EamA" evidence="3">
    <location>
        <begin position="158"/>
        <end position="296"/>
    </location>
</feature>
<dbReference type="Pfam" id="PF00892">
    <property type="entry name" value="EamA"/>
    <property type="match status" value="2"/>
</dbReference>
<feature type="transmembrane region" description="Helical" evidence="2">
    <location>
        <begin position="154"/>
        <end position="180"/>
    </location>
</feature>
<accession>A0A9X5I2G5</accession>
<keyword evidence="2" id="KW-0812">Transmembrane</keyword>
<feature type="transmembrane region" description="Helical" evidence="2">
    <location>
        <begin position="186"/>
        <end position="205"/>
    </location>
</feature>